<protein>
    <submittedName>
        <fullName evidence="5">ATP-binding cassette domain-containing protein</fullName>
    </submittedName>
</protein>
<name>A0ABX7W150_9BACI</name>
<reference evidence="5 6" key="1">
    <citation type="submission" date="2019-12" db="EMBL/GenBank/DDBJ databases">
        <title>The whole genome sequencing of a strain isolated from a Mars analog, Dalangtan Playa.</title>
        <authorList>
            <person name="Huang T."/>
        </authorList>
    </citation>
    <scope>NUCLEOTIDE SEQUENCE [LARGE SCALE GENOMIC DNA]</scope>
    <source>
        <strain evidence="5 6">DP4-553-S</strain>
    </source>
</reference>
<keyword evidence="6" id="KW-1185">Reference proteome</keyword>
<dbReference type="Proteomes" id="UP000665043">
    <property type="component" value="Chromosome"/>
</dbReference>
<dbReference type="Pfam" id="PF12848">
    <property type="entry name" value="ABC_tran_Xtn"/>
    <property type="match status" value="1"/>
</dbReference>
<dbReference type="PROSITE" id="PS50893">
    <property type="entry name" value="ABC_TRANSPORTER_2"/>
    <property type="match status" value="2"/>
</dbReference>
<evidence type="ECO:0000256" key="2">
    <source>
        <dbReference type="ARBA" id="ARBA00022840"/>
    </source>
</evidence>
<feature type="coiled-coil region" evidence="3">
    <location>
        <begin position="241"/>
        <end position="275"/>
    </location>
</feature>
<evidence type="ECO:0000256" key="3">
    <source>
        <dbReference type="SAM" id="Coils"/>
    </source>
</evidence>
<dbReference type="PANTHER" id="PTHR42855">
    <property type="entry name" value="ABC TRANSPORTER ATP-BINDING SUBUNIT"/>
    <property type="match status" value="1"/>
</dbReference>
<keyword evidence="2 5" id="KW-0067">ATP-binding</keyword>
<evidence type="ECO:0000259" key="4">
    <source>
        <dbReference type="PROSITE" id="PS50893"/>
    </source>
</evidence>
<evidence type="ECO:0000256" key="1">
    <source>
        <dbReference type="ARBA" id="ARBA00022741"/>
    </source>
</evidence>
<gene>
    <name evidence="5" type="ORF">ERJ70_17885</name>
</gene>
<keyword evidence="1" id="KW-0547">Nucleotide-binding</keyword>
<dbReference type="InterPro" id="IPR032781">
    <property type="entry name" value="ABC_tran_Xtn"/>
</dbReference>
<organism evidence="5 6">
    <name type="scientific">Sediminibacillus dalangtanensis</name>
    <dbReference type="NCBI Taxonomy" id="2729421"/>
    <lineage>
        <taxon>Bacteria</taxon>
        <taxon>Bacillati</taxon>
        <taxon>Bacillota</taxon>
        <taxon>Bacilli</taxon>
        <taxon>Bacillales</taxon>
        <taxon>Bacillaceae</taxon>
        <taxon>Sediminibacillus</taxon>
    </lineage>
</organism>
<dbReference type="RefSeq" id="WP_209366113.1">
    <property type="nucleotide sequence ID" value="NZ_CP046956.1"/>
</dbReference>
<evidence type="ECO:0000313" key="6">
    <source>
        <dbReference type="Proteomes" id="UP000665043"/>
    </source>
</evidence>
<dbReference type="SUPFAM" id="SSF52540">
    <property type="entry name" value="P-loop containing nucleoside triphosphate hydrolases"/>
    <property type="match status" value="2"/>
</dbReference>
<dbReference type="CDD" id="cd03221">
    <property type="entry name" value="ABCF_EF-3"/>
    <property type="match status" value="2"/>
</dbReference>
<dbReference type="InterPro" id="IPR003439">
    <property type="entry name" value="ABC_transporter-like_ATP-bd"/>
</dbReference>
<dbReference type="GO" id="GO:0005524">
    <property type="term" value="F:ATP binding"/>
    <property type="evidence" value="ECO:0007669"/>
    <property type="project" value="UniProtKB-KW"/>
</dbReference>
<dbReference type="Pfam" id="PF00005">
    <property type="entry name" value="ABC_tran"/>
    <property type="match status" value="2"/>
</dbReference>
<dbReference type="InterPro" id="IPR051309">
    <property type="entry name" value="ABCF_ATPase"/>
</dbReference>
<feature type="domain" description="ABC transporter" evidence="4">
    <location>
        <begin position="320"/>
        <end position="537"/>
    </location>
</feature>
<accession>A0ABX7W150</accession>
<sequence>MINVSNVSLRYGDKKLFEDVNIKFTAGNCYGLIGANGAGKSTFLKVLSGEVEPQTGHVSLGPDERLAVLKQDHFEYEEYEVLKTVVMGHERLYQIMQEKDAIYMKPDFSEEDGMRAAELEGEFAELNGWEAESDAAVLLKGLGIGEDLHTKQMADLTGSEKVKVLLAQALFGNPDILLLDEPTNHLDIHAIQWLEEFLINFENTVIVVSHDRHFLNKVCTHIADVDYGKIEIYVGNYDFWYESSQLALKMAQEANKKKEEKIKELQNFVARFSANASKSKQATSRKKMLDNITLDDIKPSSRRYPYVAFTPGREIGNDLLRVEGLSKTIDGEKVLDNVSFTMNKDDKIALVGKNEIAKTTLLRILMGEIEPDEGTYKWGVTTSQSYFPKDNTEYFKNGDLNLVDWLRQYSPEDQTETFLRGFLGRMLFSGEEALKKSNVLSGGEKVRCMLSKMMLSNANVLLLDEPTNHLDLESITSLNNGLVNFKGSVLFTSHDQQFVDSIANRLIEITPKGLIDKEMSYDEYVADKKLQQQIEEMYAV</sequence>
<dbReference type="EMBL" id="CP046956">
    <property type="protein sequence ID" value="QTN00992.1"/>
    <property type="molecule type" value="Genomic_DNA"/>
</dbReference>
<dbReference type="SMART" id="SM00382">
    <property type="entry name" value="AAA"/>
    <property type="match status" value="2"/>
</dbReference>
<keyword evidence="3" id="KW-0175">Coiled coil</keyword>
<proteinExistence type="predicted"/>
<dbReference type="InterPro" id="IPR003593">
    <property type="entry name" value="AAA+_ATPase"/>
</dbReference>
<evidence type="ECO:0000313" key="5">
    <source>
        <dbReference type="EMBL" id="QTN00992.1"/>
    </source>
</evidence>
<dbReference type="InterPro" id="IPR027417">
    <property type="entry name" value="P-loop_NTPase"/>
</dbReference>
<dbReference type="PANTHER" id="PTHR42855:SF2">
    <property type="entry name" value="DRUG RESISTANCE ABC TRANSPORTER,ATP-BINDING PROTEIN"/>
    <property type="match status" value="1"/>
</dbReference>
<dbReference type="Gene3D" id="3.40.50.300">
    <property type="entry name" value="P-loop containing nucleotide triphosphate hydrolases"/>
    <property type="match status" value="2"/>
</dbReference>
<feature type="domain" description="ABC transporter" evidence="4">
    <location>
        <begin position="2"/>
        <end position="252"/>
    </location>
</feature>